<dbReference type="GO" id="GO:0071949">
    <property type="term" value="F:FAD binding"/>
    <property type="evidence" value="ECO:0007669"/>
    <property type="project" value="InterPro"/>
</dbReference>
<dbReference type="InterPro" id="IPR050641">
    <property type="entry name" value="RIFMO-like"/>
</dbReference>
<dbReference type="Gene3D" id="3.40.30.120">
    <property type="match status" value="1"/>
</dbReference>
<organism evidence="6 7">
    <name type="scientific">Fusarium duplospermum</name>
    <dbReference type="NCBI Taxonomy" id="1325734"/>
    <lineage>
        <taxon>Eukaryota</taxon>
        <taxon>Fungi</taxon>
        <taxon>Dikarya</taxon>
        <taxon>Ascomycota</taxon>
        <taxon>Pezizomycotina</taxon>
        <taxon>Sordariomycetes</taxon>
        <taxon>Hypocreomycetidae</taxon>
        <taxon>Hypocreales</taxon>
        <taxon>Nectriaceae</taxon>
        <taxon>Fusarium</taxon>
        <taxon>Fusarium solani species complex</taxon>
    </lineage>
</organism>
<dbReference type="AlphaFoldDB" id="A0A428PHY2"/>
<keyword evidence="4" id="KW-0175">Coiled coil</keyword>
<dbReference type="EMBL" id="NKCI01000132">
    <property type="protein sequence ID" value="RSL52672.1"/>
    <property type="molecule type" value="Genomic_DNA"/>
</dbReference>
<dbReference type="STRING" id="1325734.A0A428PHY2"/>
<keyword evidence="1" id="KW-0285">Flavoprotein</keyword>
<evidence type="ECO:0000256" key="3">
    <source>
        <dbReference type="ARBA" id="ARBA00023002"/>
    </source>
</evidence>
<protein>
    <recommendedName>
        <fullName evidence="5">FAD-binding domain-containing protein</fullName>
    </recommendedName>
</protein>
<evidence type="ECO:0000256" key="2">
    <source>
        <dbReference type="ARBA" id="ARBA00022827"/>
    </source>
</evidence>
<dbReference type="PANTHER" id="PTHR43004:SF8">
    <property type="entry name" value="FAD-BINDING DOMAIN-CONTAINING PROTEIN-RELATED"/>
    <property type="match status" value="1"/>
</dbReference>
<dbReference type="SUPFAM" id="SSF51905">
    <property type="entry name" value="FAD/NAD(P)-binding domain"/>
    <property type="match status" value="1"/>
</dbReference>
<keyword evidence="3" id="KW-0560">Oxidoreductase</keyword>
<dbReference type="Gene3D" id="3.30.9.10">
    <property type="entry name" value="D-Amino Acid Oxidase, subunit A, domain 2"/>
    <property type="match status" value="1"/>
</dbReference>
<feature type="domain" description="FAD-binding" evidence="5">
    <location>
        <begin position="253"/>
        <end position="541"/>
    </location>
</feature>
<comment type="caution">
    <text evidence="6">The sequence shown here is derived from an EMBL/GenBank/DDBJ whole genome shotgun (WGS) entry which is preliminary data.</text>
</comment>
<evidence type="ECO:0000313" key="6">
    <source>
        <dbReference type="EMBL" id="RSL52672.1"/>
    </source>
</evidence>
<dbReference type="InterPro" id="IPR036188">
    <property type="entry name" value="FAD/NAD-bd_sf"/>
</dbReference>
<feature type="coiled-coil region" evidence="4">
    <location>
        <begin position="171"/>
        <end position="205"/>
    </location>
</feature>
<dbReference type="InterPro" id="IPR002938">
    <property type="entry name" value="FAD-bd"/>
</dbReference>
<dbReference type="PANTHER" id="PTHR43004">
    <property type="entry name" value="TRK SYSTEM POTASSIUM UPTAKE PROTEIN"/>
    <property type="match status" value="1"/>
</dbReference>
<reference evidence="6 7" key="1">
    <citation type="submission" date="2017-06" db="EMBL/GenBank/DDBJ databases">
        <title>Comparative genomic analysis of Ambrosia Fusariam Clade fungi.</title>
        <authorList>
            <person name="Stajich J.E."/>
            <person name="Carrillo J."/>
            <person name="Kijimoto T."/>
            <person name="Eskalen A."/>
            <person name="O'Donnell K."/>
            <person name="Kasson M."/>
        </authorList>
    </citation>
    <scope>NUCLEOTIDE SEQUENCE [LARGE SCALE GENOMIC DNA]</scope>
    <source>
        <strain evidence="6 7">NRRL62584</strain>
    </source>
</reference>
<dbReference type="Pfam" id="PF01494">
    <property type="entry name" value="FAD_binding_3"/>
    <property type="match status" value="1"/>
</dbReference>
<sequence length="683" mass="78265">MVDYSIPDAMIHRVTPSMFNTGDFPMPWIGDNPTLDERRQYIRAYLNWRLPHGDMENQERELHDLAERRAAMKLINDDATEIGVEQFEWLVDEMFWHTWLGHLGNTPPFPWTCPAETDELTEISQSFGRWLDMYKREGDLVKPSESGNSAPSSGAEQQLVLANETPTTAERSNESDQLQKLSQQVDQLRQELRQRDERIARMNKRIQQRDRHIAHKDRKIRQRDEQISEKDMMIRHQEVLLRLGSDQLDLLDKDNEDLEREATMRRRVPATLSMFFRPCRCSSDSVDVPQTLLEPVLIRHASHNGFKVTFNTVFLSFSKDTESGLITAVVRDKISQLVYRIRTRYLFGADGAQSEVVKQLELPLSRKPSQGLAINVLVKADLSHLVDSRRGNLHWIMQPDLEHPDFGWLGIVRMVKPWDEWMFILFPNRDWDTKDQPTSEQYLERIRQFIGDGTPAEILNTSKWFINEIVAEEYSRGNIFCLGDAVHRHPPMNGLGSNTCIQDAFNLAWKIAYVHNGWASTALLETYSHERQSIGQSIITRANQAFRDHTNIWNAIGALPSNDIEARRGILGELKSATPEGEARRKLFHAAIKNSSHEFHGLGIKTNQHYSGTAIYDADKPKPYAPTGRAAEDPVLYHEPSTYPGRRLPHVWVNTTIPSNDVSTIDLARGGNFVLFTGIGGDS</sequence>
<keyword evidence="2" id="KW-0274">FAD</keyword>
<accession>A0A428PHY2</accession>
<dbReference type="PRINTS" id="PR00420">
    <property type="entry name" value="RNGMNOXGNASE"/>
</dbReference>
<evidence type="ECO:0000256" key="4">
    <source>
        <dbReference type="SAM" id="Coils"/>
    </source>
</evidence>
<evidence type="ECO:0000256" key="1">
    <source>
        <dbReference type="ARBA" id="ARBA00022630"/>
    </source>
</evidence>
<evidence type="ECO:0000259" key="5">
    <source>
        <dbReference type="Pfam" id="PF01494"/>
    </source>
</evidence>
<dbReference type="Proteomes" id="UP000288168">
    <property type="component" value="Unassembled WGS sequence"/>
</dbReference>
<gene>
    <name evidence="6" type="ORF">CEP54_010799</name>
</gene>
<dbReference type="Gene3D" id="3.50.50.60">
    <property type="entry name" value="FAD/NAD(P)-binding domain"/>
    <property type="match status" value="1"/>
</dbReference>
<evidence type="ECO:0000313" key="7">
    <source>
        <dbReference type="Proteomes" id="UP000288168"/>
    </source>
</evidence>
<dbReference type="GO" id="GO:0016709">
    <property type="term" value="F:oxidoreductase activity, acting on paired donors, with incorporation or reduction of molecular oxygen, NAD(P)H as one donor, and incorporation of one atom of oxygen"/>
    <property type="evidence" value="ECO:0007669"/>
    <property type="project" value="UniProtKB-ARBA"/>
</dbReference>
<keyword evidence="7" id="KW-1185">Reference proteome</keyword>
<proteinExistence type="predicted"/>
<dbReference type="OrthoDB" id="2690153at2759"/>
<name>A0A428PHY2_9HYPO</name>